<dbReference type="SUPFAM" id="SSF53901">
    <property type="entry name" value="Thiolase-like"/>
    <property type="match status" value="1"/>
</dbReference>
<dbReference type="EMBL" id="KN837117">
    <property type="protein sequence ID" value="KIJ44560.1"/>
    <property type="molecule type" value="Genomic_DNA"/>
</dbReference>
<feature type="non-terminal residue" evidence="5">
    <location>
        <position position="190"/>
    </location>
</feature>
<protein>
    <recommendedName>
        <fullName evidence="4">Ketosynthase family 3 (KS3) domain-containing protein</fullName>
    </recommendedName>
</protein>
<dbReference type="GO" id="GO:0005737">
    <property type="term" value="C:cytoplasm"/>
    <property type="evidence" value="ECO:0007669"/>
    <property type="project" value="TreeGrafter"/>
</dbReference>
<gene>
    <name evidence="5" type="ORF">M422DRAFT_114178</name>
</gene>
<dbReference type="GO" id="GO:0004312">
    <property type="term" value="F:fatty acid synthase activity"/>
    <property type="evidence" value="ECO:0007669"/>
    <property type="project" value="TreeGrafter"/>
</dbReference>
<keyword evidence="1" id="KW-0596">Phosphopantetheine</keyword>
<keyword evidence="2" id="KW-0597">Phosphoprotein</keyword>
<dbReference type="GO" id="GO:0004315">
    <property type="term" value="F:3-oxoacyl-[acyl-carrier-protein] synthase activity"/>
    <property type="evidence" value="ECO:0007669"/>
    <property type="project" value="InterPro"/>
</dbReference>
<dbReference type="PROSITE" id="PS00606">
    <property type="entry name" value="KS3_1"/>
    <property type="match status" value="1"/>
</dbReference>
<dbReference type="InterPro" id="IPR050091">
    <property type="entry name" value="PKS_NRPS_Biosynth_Enz"/>
</dbReference>
<dbReference type="InterPro" id="IPR018201">
    <property type="entry name" value="Ketoacyl_synth_AS"/>
</dbReference>
<dbReference type="GO" id="GO:0006633">
    <property type="term" value="P:fatty acid biosynthetic process"/>
    <property type="evidence" value="ECO:0007669"/>
    <property type="project" value="InterPro"/>
</dbReference>
<dbReference type="InterPro" id="IPR020841">
    <property type="entry name" value="PKS_Beta-ketoAc_synthase_dom"/>
</dbReference>
<dbReference type="OrthoDB" id="329835at2759"/>
<evidence type="ECO:0000256" key="3">
    <source>
        <dbReference type="ARBA" id="ARBA00022679"/>
    </source>
</evidence>
<name>A0A0C9VZN1_SPHS4</name>
<dbReference type="HOGENOM" id="CLU_1431284_0_0_1"/>
<proteinExistence type="predicted"/>
<evidence type="ECO:0000313" key="6">
    <source>
        <dbReference type="Proteomes" id="UP000054279"/>
    </source>
</evidence>
<organism evidence="5 6">
    <name type="scientific">Sphaerobolus stellatus (strain SS14)</name>
    <dbReference type="NCBI Taxonomy" id="990650"/>
    <lineage>
        <taxon>Eukaryota</taxon>
        <taxon>Fungi</taxon>
        <taxon>Dikarya</taxon>
        <taxon>Basidiomycota</taxon>
        <taxon>Agaricomycotina</taxon>
        <taxon>Agaricomycetes</taxon>
        <taxon>Phallomycetidae</taxon>
        <taxon>Geastrales</taxon>
        <taxon>Sphaerobolaceae</taxon>
        <taxon>Sphaerobolus</taxon>
    </lineage>
</organism>
<sequence>MDPQQRLFMETTLEALEDSVHAPTPRGRNNIGHCVGTATDTWQPGMHPSCTAYHLNLHGPNITLNTACSSGLVAVATAIDHLRSQQCELAVAGGVSISFLQEGYITAAGQIFSPSGHCRPFDSRADGTVPADGVGVVVLCLLEDAIKRGDKIYSIISGIAVSSDGATDKVSITMPSSRGHAEVMKRAWVD</sequence>
<evidence type="ECO:0000259" key="4">
    <source>
        <dbReference type="PROSITE" id="PS52004"/>
    </source>
</evidence>
<dbReference type="InterPro" id="IPR016039">
    <property type="entry name" value="Thiolase-like"/>
</dbReference>
<dbReference type="Proteomes" id="UP000054279">
    <property type="component" value="Unassembled WGS sequence"/>
</dbReference>
<dbReference type="InterPro" id="IPR014030">
    <property type="entry name" value="Ketoacyl_synth_N"/>
</dbReference>
<accession>A0A0C9VZN1</accession>
<dbReference type="AlphaFoldDB" id="A0A0C9VZN1"/>
<dbReference type="GO" id="GO:0005886">
    <property type="term" value="C:plasma membrane"/>
    <property type="evidence" value="ECO:0007669"/>
    <property type="project" value="TreeGrafter"/>
</dbReference>
<dbReference type="Gene3D" id="3.40.47.10">
    <property type="match status" value="1"/>
</dbReference>
<feature type="domain" description="Ketosynthase family 3 (KS3)" evidence="4">
    <location>
        <begin position="1"/>
        <end position="190"/>
    </location>
</feature>
<dbReference type="Pfam" id="PF00109">
    <property type="entry name" value="ketoacyl-synt"/>
    <property type="match status" value="1"/>
</dbReference>
<dbReference type="PANTHER" id="PTHR43775:SF37">
    <property type="entry name" value="SI:DKEY-61P9.11"/>
    <property type="match status" value="1"/>
</dbReference>
<evidence type="ECO:0000256" key="2">
    <source>
        <dbReference type="ARBA" id="ARBA00022553"/>
    </source>
</evidence>
<dbReference type="PROSITE" id="PS52004">
    <property type="entry name" value="KS3_2"/>
    <property type="match status" value="1"/>
</dbReference>
<dbReference type="PANTHER" id="PTHR43775">
    <property type="entry name" value="FATTY ACID SYNTHASE"/>
    <property type="match status" value="1"/>
</dbReference>
<reference evidence="5 6" key="1">
    <citation type="submission" date="2014-06" db="EMBL/GenBank/DDBJ databases">
        <title>Evolutionary Origins and Diversification of the Mycorrhizal Mutualists.</title>
        <authorList>
            <consortium name="DOE Joint Genome Institute"/>
            <consortium name="Mycorrhizal Genomics Consortium"/>
            <person name="Kohler A."/>
            <person name="Kuo A."/>
            <person name="Nagy L.G."/>
            <person name="Floudas D."/>
            <person name="Copeland A."/>
            <person name="Barry K.W."/>
            <person name="Cichocki N."/>
            <person name="Veneault-Fourrey C."/>
            <person name="LaButti K."/>
            <person name="Lindquist E.A."/>
            <person name="Lipzen A."/>
            <person name="Lundell T."/>
            <person name="Morin E."/>
            <person name="Murat C."/>
            <person name="Riley R."/>
            <person name="Ohm R."/>
            <person name="Sun H."/>
            <person name="Tunlid A."/>
            <person name="Henrissat B."/>
            <person name="Grigoriev I.V."/>
            <person name="Hibbett D.S."/>
            <person name="Martin F."/>
        </authorList>
    </citation>
    <scope>NUCLEOTIDE SEQUENCE [LARGE SCALE GENOMIC DNA]</scope>
    <source>
        <strain evidence="5 6">SS14</strain>
    </source>
</reference>
<evidence type="ECO:0000256" key="1">
    <source>
        <dbReference type="ARBA" id="ARBA00022450"/>
    </source>
</evidence>
<keyword evidence="6" id="KW-1185">Reference proteome</keyword>
<dbReference type="SMART" id="SM00825">
    <property type="entry name" value="PKS_KS"/>
    <property type="match status" value="1"/>
</dbReference>
<dbReference type="CDD" id="cd00833">
    <property type="entry name" value="PKS"/>
    <property type="match status" value="1"/>
</dbReference>
<evidence type="ECO:0000313" key="5">
    <source>
        <dbReference type="EMBL" id="KIJ44560.1"/>
    </source>
</evidence>
<keyword evidence="3" id="KW-0808">Transferase</keyword>